<organism evidence="1 2">
    <name type="scientific">Psychroflexus sediminis</name>
    <dbReference type="NCBI Taxonomy" id="470826"/>
    <lineage>
        <taxon>Bacteria</taxon>
        <taxon>Pseudomonadati</taxon>
        <taxon>Bacteroidota</taxon>
        <taxon>Flavobacteriia</taxon>
        <taxon>Flavobacteriales</taxon>
        <taxon>Flavobacteriaceae</taxon>
        <taxon>Psychroflexus</taxon>
    </lineage>
</organism>
<dbReference type="SUPFAM" id="SSF48726">
    <property type="entry name" value="Immunoglobulin"/>
    <property type="match status" value="1"/>
</dbReference>
<dbReference type="AlphaFoldDB" id="A0A1G7TZG5"/>
<protein>
    <recommendedName>
        <fullName evidence="3">Ig-like domain-containing protein</fullName>
    </recommendedName>
</protein>
<dbReference type="STRING" id="470826.SAMN04488027_101164"/>
<dbReference type="Proteomes" id="UP000199296">
    <property type="component" value="Unassembled WGS sequence"/>
</dbReference>
<name>A0A1G7TZG5_9FLAO</name>
<evidence type="ECO:0008006" key="3">
    <source>
        <dbReference type="Google" id="ProtNLM"/>
    </source>
</evidence>
<dbReference type="InterPro" id="IPR013783">
    <property type="entry name" value="Ig-like_fold"/>
</dbReference>
<reference evidence="1 2" key="1">
    <citation type="submission" date="2016-10" db="EMBL/GenBank/DDBJ databases">
        <authorList>
            <person name="de Groot N.N."/>
        </authorList>
    </citation>
    <scope>NUCLEOTIDE SEQUENCE [LARGE SCALE GENOMIC DNA]</scope>
    <source>
        <strain evidence="1 2">DSM 19803</strain>
    </source>
</reference>
<dbReference type="EMBL" id="FNCW01000001">
    <property type="protein sequence ID" value="SDG40795.1"/>
    <property type="molecule type" value="Genomic_DNA"/>
</dbReference>
<keyword evidence="2" id="KW-1185">Reference proteome</keyword>
<gene>
    <name evidence="1" type="ORF">SAMN04488027_101164</name>
</gene>
<accession>A0A1G7TZG5</accession>
<evidence type="ECO:0000313" key="1">
    <source>
        <dbReference type="EMBL" id="SDG40795.1"/>
    </source>
</evidence>
<evidence type="ECO:0000313" key="2">
    <source>
        <dbReference type="Proteomes" id="UP000199296"/>
    </source>
</evidence>
<dbReference type="InterPro" id="IPR036179">
    <property type="entry name" value="Ig-like_dom_sf"/>
</dbReference>
<proteinExistence type="predicted"/>
<dbReference type="Gene3D" id="2.60.40.10">
    <property type="entry name" value="Immunoglobulins"/>
    <property type="match status" value="1"/>
</dbReference>
<sequence length="295" mass="33213">MIKCSILYHVMKCQNLLLLLLIGFFVELSAQETIYFNDFESGNLKGAEYEGQPVVSDHISFSVWTNNSGNFEQQDGAVGDGISIKGNGTKSIFFKIQIEEGYQLDITGYNFWARKTKAAQGWTFVMNSVEYANGETDPDGSYITGNFTPELLNQTGTIEVEFRVNGMGNGYYILDNFELFGQVSPICDEDFIESQPQDEMVCRGDDAEFSVALFSGENKTYQWQVLLDGNWKDLTNDVIYDNVNSSTLTIVDTTDVLNQNEYRCIVTEDECDKISDQVTLTVIPLPDTDPIQYNN</sequence>